<keyword evidence="2" id="KW-1185">Reference proteome</keyword>
<gene>
    <name evidence="1" type="ORF">STRAU_1916</name>
</gene>
<dbReference type="PATRIC" id="fig|1286094.4.peg.1894"/>
<organism evidence="1 2">
    <name type="scientific">Streptomyces aurantiacus JA 4570</name>
    <dbReference type="NCBI Taxonomy" id="1286094"/>
    <lineage>
        <taxon>Bacteria</taxon>
        <taxon>Bacillati</taxon>
        <taxon>Actinomycetota</taxon>
        <taxon>Actinomycetes</taxon>
        <taxon>Kitasatosporales</taxon>
        <taxon>Streptomycetaceae</taxon>
        <taxon>Streptomyces</taxon>
        <taxon>Streptomyces aurantiacus group</taxon>
    </lineage>
</organism>
<evidence type="ECO:0000313" key="2">
    <source>
        <dbReference type="Proteomes" id="UP000014629"/>
    </source>
</evidence>
<comment type="caution">
    <text evidence="1">The sequence shown here is derived from an EMBL/GenBank/DDBJ whole genome shotgun (WGS) entry which is preliminary data.</text>
</comment>
<reference evidence="1 2" key="1">
    <citation type="submission" date="2013-02" db="EMBL/GenBank/DDBJ databases">
        <title>Draft Genome Sequence of Streptomyces aurantiacus, Which Produces Setomimycin.</title>
        <authorList>
            <person name="Gruening B.A."/>
            <person name="Praeg A."/>
            <person name="Erxleben A."/>
            <person name="Guenther S."/>
            <person name="Mueller M."/>
        </authorList>
    </citation>
    <scope>NUCLEOTIDE SEQUENCE [LARGE SCALE GENOMIC DNA]</scope>
    <source>
        <strain evidence="1 2">JA 4570</strain>
    </source>
</reference>
<dbReference type="Gene3D" id="1.10.600.10">
    <property type="entry name" value="Farnesyl Diphosphate Synthase"/>
    <property type="match status" value="1"/>
</dbReference>
<dbReference type="EMBL" id="AOPZ01000069">
    <property type="protein sequence ID" value="EPH45015.1"/>
    <property type="molecule type" value="Genomic_DNA"/>
</dbReference>
<accession>S4A2T3</accession>
<name>S4A2T3_9ACTN</name>
<proteinExistence type="predicted"/>
<protein>
    <submittedName>
        <fullName evidence="1">Uncharacterized protein</fullName>
    </submittedName>
</protein>
<evidence type="ECO:0000313" key="1">
    <source>
        <dbReference type="EMBL" id="EPH45015.1"/>
    </source>
</evidence>
<dbReference type="InterPro" id="IPR008949">
    <property type="entry name" value="Isoprenoid_synthase_dom_sf"/>
</dbReference>
<dbReference type="RefSeq" id="WP_016640046.1">
    <property type="nucleotide sequence ID" value="NZ_AOPZ01000069.1"/>
</dbReference>
<sequence>MVTGLVEEAGGRAWTLAEADRRIAAAWDLLDPLDLDPAARRGLADLTTALTARHA</sequence>
<dbReference type="Proteomes" id="UP000014629">
    <property type="component" value="Unassembled WGS sequence"/>
</dbReference>
<dbReference type="AlphaFoldDB" id="S4A2T3"/>